<dbReference type="HOGENOM" id="CLU_039483_2_0_11"/>
<dbReference type="KEGG" id="pdx:Psed_6089"/>
<protein>
    <recommendedName>
        <fullName evidence="6">Transport permease protein</fullName>
    </recommendedName>
</protein>
<feature type="transmembrane region" description="Helical" evidence="6">
    <location>
        <begin position="234"/>
        <end position="255"/>
    </location>
</feature>
<dbReference type="EMBL" id="CP002593">
    <property type="protein sequence ID" value="AEA28192.1"/>
    <property type="molecule type" value="Genomic_DNA"/>
</dbReference>
<accession>F4CLR0</accession>
<evidence type="ECO:0000256" key="6">
    <source>
        <dbReference type="RuleBase" id="RU361157"/>
    </source>
</evidence>
<evidence type="ECO:0000256" key="2">
    <source>
        <dbReference type="ARBA" id="ARBA00022692"/>
    </source>
</evidence>
<dbReference type="GO" id="GO:0140359">
    <property type="term" value="F:ABC-type transporter activity"/>
    <property type="evidence" value="ECO:0007669"/>
    <property type="project" value="InterPro"/>
</dbReference>
<feature type="domain" description="ABC transmembrane type-2" evidence="7">
    <location>
        <begin position="33"/>
        <end position="258"/>
    </location>
</feature>
<comment type="similarity">
    <text evidence="6">Belongs to the ABC-2 integral membrane protein family.</text>
</comment>
<dbReference type="InterPro" id="IPR047817">
    <property type="entry name" value="ABC2_TM_bact-type"/>
</dbReference>
<feature type="transmembrane region" description="Helical" evidence="6">
    <location>
        <begin position="146"/>
        <end position="165"/>
    </location>
</feature>
<name>F4CLR0_PSEUX</name>
<evidence type="ECO:0000313" key="9">
    <source>
        <dbReference type="Proteomes" id="UP000007809"/>
    </source>
</evidence>
<dbReference type="OrthoDB" id="670210at2"/>
<keyword evidence="4 6" id="KW-0472">Membrane</keyword>
<evidence type="ECO:0000313" key="8">
    <source>
        <dbReference type="EMBL" id="AEA28192.1"/>
    </source>
</evidence>
<dbReference type="PROSITE" id="PS51012">
    <property type="entry name" value="ABC_TM2"/>
    <property type="match status" value="1"/>
</dbReference>
<sequence length="261" mass="27233">MTAALPSPSAVSLSATSTMIGRSIRLTRRNVDTMIMSVVLPLLMMMAMFVYVFGGAIHTGTAYVTYVVPGTILLCAGYGAASTAMAVADDMNGGMIDRLRSMPVRASAVLTGHVVASTARNAVATTVVVLAALAMGFRPSASPVDWLLAAGLVLMYVLALSWLAAGLGTLARSVESASALSFVMLFLPYLSSAFVPTETMPAVLRTIGEHQPVTPVIEAVRGLLTGTPIGSASWLGPLWAVGLLAVSFAFATACYRRRTSR</sequence>
<gene>
    <name evidence="8" type="ordered locus">Psed_6089</name>
</gene>
<dbReference type="eggNOG" id="COG0842">
    <property type="taxonomic scope" value="Bacteria"/>
</dbReference>
<keyword evidence="5" id="KW-0046">Antibiotic resistance</keyword>
<dbReference type="PIRSF" id="PIRSF006648">
    <property type="entry name" value="DrrB"/>
    <property type="match status" value="1"/>
</dbReference>
<dbReference type="Pfam" id="PF01061">
    <property type="entry name" value="ABC2_membrane"/>
    <property type="match status" value="1"/>
</dbReference>
<dbReference type="Proteomes" id="UP000007809">
    <property type="component" value="Chromosome"/>
</dbReference>
<feature type="transmembrane region" description="Helical" evidence="6">
    <location>
        <begin position="177"/>
        <end position="195"/>
    </location>
</feature>
<dbReference type="PANTHER" id="PTHR43229">
    <property type="entry name" value="NODULATION PROTEIN J"/>
    <property type="match status" value="1"/>
</dbReference>
<evidence type="ECO:0000256" key="4">
    <source>
        <dbReference type="ARBA" id="ARBA00023136"/>
    </source>
</evidence>
<keyword evidence="3 6" id="KW-1133">Transmembrane helix</keyword>
<feature type="transmembrane region" description="Helical" evidence="6">
    <location>
        <begin position="34"/>
        <end position="57"/>
    </location>
</feature>
<evidence type="ECO:0000256" key="5">
    <source>
        <dbReference type="ARBA" id="ARBA00023251"/>
    </source>
</evidence>
<dbReference type="InterPro" id="IPR000412">
    <property type="entry name" value="ABC_2_transport"/>
</dbReference>
<keyword evidence="6" id="KW-0813">Transport</keyword>
<dbReference type="InterPro" id="IPR051784">
    <property type="entry name" value="Nod_factor_ABC_transporter"/>
</dbReference>
<dbReference type="STRING" id="675635.Psed_6089"/>
<proteinExistence type="inferred from homology"/>
<reference evidence="8 9" key="1">
    <citation type="journal article" date="2011" name="J. Bacteriol.">
        <title>Genome sequence of the 1,4-dioxane-degrading Pseudonocardia dioxanivorans strain CB1190.</title>
        <authorList>
            <person name="Sales C.M."/>
            <person name="Mahendra S."/>
            <person name="Grostern A."/>
            <person name="Parales R.E."/>
            <person name="Goodwin L.A."/>
            <person name="Woyke T."/>
            <person name="Nolan M."/>
            <person name="Lapidus A."/>
            <person name="Chertkov O."/>
            <person name="Ovchinnikova G."/>
            <person name="Sczyrba A."/>
            <person name="Alvarez-Cohen L."/>
        </authorList>
    </citation>
    <scope>NUCLEOTIDE SEQUENCE [LARGE SCALE GENOMIC DNA]</scope>
    <source>
        <strain evidence="9">ATCC 55486 / DSM 44775 / JCM 13855 / CB1190</strain>
    </source>
</reference>
<dbReference type="AlphaFoldDB" id="F4CLR0"/>
<keyword evidence="9" id="KW-1185">Reference proteome</keyword>
<feature type="transmembrane region" description="Helical" evidence="6">
    <location>
        <begin position="63"/>
        <end position="87"/>
    </location>
</feature>
<feature type="transmembrane region" description="Helical" evidence="6">
    <location>
        <begin position="108"/>
        <end position="134"/>
    </location>
</feature>
<comment type="subcellular location">
    <subcellularLocation>
        <location evidence="6">Cell membrane</location>
        <topology evidence="6">Multi-pass membrane protein</topology>
    </subcellularLocation>
    <subcellularLocation>
        <location evidence="1">Membrane</location>
        <topology evidence="1">Multi-pass membrane protein</topology>
    </subcellularLocation>
</comment>
<dbReference type="GO" id="GO:0046677">
    <property type="term" value="P:response to antibiotic"/>
    <property type="evidence" value="ECO:0007669"/>
    <property type="project" value="UniProtKB-KW"/>
</dbReference>
<organism evidence="8 9">
    <name type="scientific">Pseudonocardia dioxanivorans (strain ATCC 55486 / DSM 44775 / JCM 13855 / CB1190)</name>
    <dbReference type="NCBI Taxonomy" id="675635"/>
    <lineage>
        <taxon>Bacteria</taxon>
        <taxon>Bacillati</taxon>
        <taxon>Actinomycetota</taxon>
        <taxon>Actinomycetes</taxon>
        <taxon>Pseudonocardiales</taxon>
        <taxon>Pseudonocardiaceae</taxon>
        <taxon>Pseudonocardia</taxon>
    </lineage>
</organism>
<dbReference type="GO" id="GO:0043190">
    <property type="term" value="C:ATP-binding cassette (ABC) transporter complex"/>
    <property type="evidence" value="ECO:0007669"/>
    <property type="project" value="InterPro"/>
</dbReference>
<keyword evidence="6" id="KW-1003">Cell membrane</keyword>
<evidence type="ECO:0000256" key="1">
    <source>
        <dbReference type="ARBA" id="ARBA00004141"/>
    </source>
</evidence>
<dbReference type="InterPro" id="IPR013525">
    <property type="entry name" value="ABC2_TM"/>
</dbReference>
<dbReference type="RefSeq" id="WP_013678082.1">
    <property type="nucleotide sequence ID" value="NC_015312.1"/>
</dbReference>
<evidence type="ECO:0000259" key="7">
    <source>
        <dbReference type="PROSITE" id="PS51012"/>
    </source>
</evidence>
<dbReference type="PANTHER" id="PTHR43229:SF2">
    <property type="entry name" value="NODULATION PROTEIN J"/>
    <property type="match status" value="1"/>
</dbReference>
<keyword evidence="2 6" id="KW-0812">Transmembrane</keyword>
<evidence type="ECO:0000256" key="3">
    <source>
        <dbReference type="ARBA" id="ARBA00022989"/>
    </source>
</evidence>